<feature type="compositionally biased region" description="Polar residues" evidence="6">
    <location>
        <begin position="411"/>
        <end position="434"/>
    </location>
</feature>
<evidence type="ECO:0000313" key="8">
    <source>
        <dbReference type="EMBL" id="ODQ47389.1"/>
    </source>
</evidence>
<dbReference type="PROSITE" id="PS51778">
    <property type="entry name" value="VAST"/>
    <property type="match status" value="1"/>
</dbReference>
<sequence length="1107" mass="123763">MPGGHSRSFRLKRKDSDSDSISSAKKKNHSFSNLFKRRDKSDTLPKSQSMRLIGKGSMDISPLNATKPDSRMGKSSSVPNGLALSSPPRNRTITVNGDQLDISKIPPLPAMQSINHTPSKREEFDAVRRKLIGNSSLSPRLRSTNMGFNHKDSARRQGYYNGENEDDDIGNDEEEDDDYDEDFDDDEGGDFEPDHLLIDSTGLNVTDNRHASKHHDFLNNSLGRRLSKHLHQKPSMHIHSSTPNHSVSSRTSLNKDNENGGEESSNSLEQASTNAEQDNTENNNKTASGQHGIFSTLMNTLNLKSFTELANHNDEEEDVNNIDDAVSSSVSSENDTARNEPLSAVNFVPIKKALITTLGQGSLTLDAFPKNQTQLLHDQNHLSIPDSSVHNNSQGLHQLKNHNNDDISYSDVKSPTNPNSSVKIDQNQENTRAAVSSKEQRSRPSLSPLPRKPTIRNSLTSILSSDEEEPSAPPMSNSLSFKKKLKLPLAGKRQSLDSGGNNLSRLNSNIGSGEDYPDQVEVSGRKKDFPFEKLDLKAPSDKRQEAFHTLFPSFPAYEVFIEDFACAYRKEILVQGKLYLSEHHISFHSNIIGLVTRLTIPLNAILKIQKKKTVGIPNAIEFSNLHNKYIFASFMSRDPSYDLIFKVWKSNINNEGIDTIDLDLDDEVDSLDTVSVGYSDDEEGEDYSKTRRKSDGVTASGNGNDNVDDDTSDTSISDAEDMVKDDEDISKNGDVTAQPEEDSVFNGLPFEGPKVHAQTSAGYSPDSSETKIIEENVPAPMGLIYELMFGDDPTFMKNLLKVQKNFNIGEIPKFVNNKRTYHYTKPVNGGPVGPKQTKCIVEESIEHKDFSKYCLIVQLTESPDVPSGNAFKVKTKIFLSWGPQNATNILIVTTVVWTGKSWIKSAIERGAISGQKEALGILVAELKKKISSGGTINTSPSKVRRKDRNKKPKEETPLTTTSEVAEEGTSAVSEPEPKTYTDLILEQVDLKLFLIILLFVIVITDKFKSARHTNGYELYSNNRMLMSESSLWEWIEQRERMSDTQLTPEGLNISHYKKGRHRNRFKEPLEKASKQRMSQQELKDTIDMMELQLRKLKEREYTHNNLL</sequence>
<evidence type="ECO:0000256" key="1">
    <source>
        <dbReference type="ARBA" id="ARBA00004167"/>
    </source>
</evidence>
<feature type="compositionally biased region" description="Polar residues" evidence="6">
    <location>
        <begin position="382"/>
        <end position="396"/>
    </location>
</feature>
<dbReference type="GeneID" id="30180619"/>
<keyword evidence="3" id="KW-0812">Transmembrane</keyword>
<dbReference type="GO" id="GO:0032934">
    <property type="term" value="F:sterol binding"/>
    <property type="evidence" value="ECO:0007669"/>
    <property type="project" value="TreeGrafter"/>
</dbReference>
<protein>
    <recommendedName>
        <fullName evidence="7">VASt domain-containing protein</fullName>
    </recommendedName>
</protein>
<evidence type="ECO:0000313" key="9">
    <source>
        <dbReference type="Proteomes" id="UP000094455"/>
    </source>
</evidence>
<evidence type="ECO:0000256" key="5">
    <source>
        <dbReference type="ARBA" id="ARBA00023136"/>
    </source>
</evidence>
<feature type="compositionally biased region" description="Polar residues" evidence="6">
    <location>
        <begin position="238"/>
        <end position="252"/>
    </location>
</feature>
<dbReference type="GO" id="GO:0032366">
    <property type="term" value="P:intracellular sterol transport"/>
    <property type="evidence" value="ECO:0007669"/>
    <property type="project" value="TreeGrafter"/>
</dbReference>
<feature type="compositionally biased region" description="Acidic residues" evidence="6">
    <location>
        <begin position="706"/>
        <end position="728"/>
    </location>
</feature>
<feature type="region of interest" description="Disordered" evidence="6">
    <location>
        <begin position="492"/>
        <end position="519"/>
    </location>
</feature>
<evidence type="ECO:0000256" key="3">
    <source>
        <dbReference type="ARBA" id="ARBA00022692"/>
    </source>
</evidence>
<name>A0A1E3NMP8_9ASCO</name>
<dbReference type="CDD" id="cd13220">
    <property type="entry name" value="PH-GRAM_GRAMDC"/>
    <property type="match status" value="1"/>
</dbReference>
<organism evidence="8 9">
    <name type="scientific">Pichia membranifaciens NRRL Y-2026</name>
    <dbReference type="NCBI Taxonomy" id="763406"/>
    <lineage>
        <taxon>Eukaryota</taxon>
        <taxon>Fungi</taxon>
        <taxon>Dikarya</taxon>
        <taxon>Ascomycota</taxon>
        <taxon>Saccharomycotina</taxon>
        <taxon>Pichiomycetes</taxon>
        <taxon>Pichiales</taxon>
        <taxon>Pichiaceae</taxon>
        <taxon>Pichia</taxon>
    </lineage>
</organism>
<feature type="compositionally biased region" description="Basic and acidic residues" evidence="6">
    <location>
        <begin position="686"/>
        <end position="695"/>
    </location>
</feature>
<dbReference type="PANTHER" id="PTHR23319">
    <property type="entry name" value="GRAM DOMAIN CONTAINING 1B, ISOFORM E"/>
    <property type="match status" value="1"/>
</dbReference>
<dbReference type="Gene3D" id="2.30.29.30">
    <property type="entry name" value="Pleckstrin-homology domain (PH domain)/Phosphotyrosine-binding domain (PTB)"/>
    <property type="match status" value="1"/>
</dbReference>
<dbReference type="EMBL" id="KV454002">
    <property type="protein sequence ID" value="ODQ47389.1"/>
    <property type="molecule type" value="Genomic_DNA"/>
</dbReference>
<dbReference type="RefSeq" id="XP_019018502.1">
    <property type="nucleotide sequence ID" value="XM_019163932.1"/>
</dbReference>
<feature type="compositionally biased region" description="Polar residues" evidence="6">
    <location>
        <begin position="135"/>
        <end position="147"/>
    </location>
</feature>
<comment type="subcellular location">
    <subcellularLocation>
        <location evidence="1">Membrane</location>
        <topology evidence="1">Single-pass membrane protein</topology>
    </subcellularLocation>
</comment>
<feature type="region of interest" description="Disordered" evidence="6">
    <location>
        <begin position="1"/>
        <end position="93"/>
    </location>
</feature>
<feature type="region of interest" description="Disordered" evidence="6">
    <location>
        <begin position="674"/>
        <end position="749"/>
    </location>
</feature>
<feature type="compositionally biased region" description="Low complexity" evidence="6">
    <location>
        <begin position="496"/>
        <end position="513"/>
    </location>
</feature>
<dbReference type="InterPro" id="IPR031968">
    <property type="entry name" value="VASt"/>
</dbReference>
<dbReference type="InterPro" id="IPR011993">
    <property type="entry name" value="PH-like_dom_sf"/>
</dbReference>
<feature type="compositionally biased region" description="Polar residues" evidence="6">
    <location>
        <begin position="268"/>
        <end position="289"/>
    </location>
</feature>
<dbReference type="GO" id="GO:0120015">
    <property type="term" value="F:sterol transfer activity"/>
    <property type="evidence" value="ECO:0007669"/>
    <property type="project" value="TreeGrafter"/>
</dbReference>
<evidence type="ECO:0000256" key="4">
    <source>
        <dbReference type="ARBA" id="ARBA00022989"/>
    </source>
</evidence>
<evidence type="ECO:0000259" key="7">
    <source>
        <dbReference type="PROSITE" id="PS51778"/>
    </source>
</evidence>
<dbReference type="OrthoDB" id="2162691at2759"/>
<evidence type="ECO:0000256" key="2">
    <source>
        <dbReference type="ARBA" id="ARBA00006582"/>
    </source>
</evidence>
<keyword evidence="9" id="KW-1185">Reference proteome</keyword>
<feature type="compositionally biased region" description="Acidic residues" evidence="6">
    <location>
        <begin position="163"/>
        <end position="191"/>
    </location>
</feature>
<proteinExistence type="inferred from homology"/>
<keyword evidence="4" id="KW-1133">Transmembrane helix</keyword>
<comment type="similarity">
    <text evidence="2">Belongs to the YSP2 family.</text>
</comment>
<feature type="domain" description="VASt" evidence="7">
    <location>
        <begin position="768"/>
        <end position="934"/>
    </location>
</feature>
<dbReference type="GO" id="GO:0005886">
    <property type="term" value="C:plasma membrane"/>
    <property type="evidence" value="ECO:0007669"/>
    <property type="project" value="TreeGrafter"/>
</dbReference>
<dbReference type="InterPro" id="IPR051482">
    <property type="entry name" value="Cholesterol_transport"/>
</dbReference>
<dbReference type="InterPro" id="IPR004182">
    <property type="entry name" value="GRAM"/>
</dbReference>
<dbReference type="GO" id="GO:0005739">
    <property type="term" value="C:mitochondrion"/>
    <property type="evidence" value="ECO:0007669"/>
    <property type="project" value="TreeGrafter"/>
</dbReference>
<dbReference type="AlphaFoldDB" id="A0A1E3NMP8"/>
<dbReference type="Proteomes" id="UP000094455">
    <property type="component" value="Unassembled WGS sequence"/>
</dbReference>
<feature type="region of interest" description="Disordered" evidence="6">
    <location>
        <begin position="228"/>
        <end position="290"/>
    </location>
</feature>
<dbReference type="SMART" id="SM00568">
    <property type="entry name" value="GRAM"/>
    <property type="match status" value="1"/>
</dbReference>
<dbReference type="Pfam" id="PF16016">
    <property type="entry name" value="VASt"/>
    <property type="match status" value="1"/>
</dbReference>
<reference evidence="8 9" key="1">
    <citation type="journal article" date="2016" name="Proc. Natl. Acad. Sci. U.S.A.">
        <title>Comparative genomics of biotechnologically important yeasts.</title>
        <authorList>
            <person name="Riley R."/>
            <person name="Haridas S."/>
            <person name="Wolfe K.H."/>
            <person name="Lopes M.R."/>
            <person name="Hittinger C.T."/>
            <person name="Goeker M."/>
            <person name="Salamov A.A."/>
            <person name="Wisecaver J.H."/>
            <person name="Long T.M."/>
            <person name="Calvey C.H."/>
            <person name="Aerts A.L."/>
            <person name="Barry K.W."/>
            <person name="Choi C."/>
            <person name="Clum A."/>
            <person name="Coughlan A.Y."/>
            <person name="Deshpande S."/>
            <person name="Douglass A.P."/>
            <person name="Hanson S.J."/>
            <person name="Klenk H.-P."/>
            <person name="LaButti K.M."/>
            <person name="Lapidus A."/>
            <person name="Lindquist E.A."/>
            <person name="Lipzen A.M."/>
            <person name="Meier-Kolthoff J.P."/>
            <person name="Ohm R.A."/>
            <person name="Otillar R.P."/>
            <person name="Pangilinan J.L."/>
            <person name="Peng Y."/>
            <person name="Rokas A."/>
            <person name="Rosa C.A."/>
            <person name="Scheuner C."/>
            <person name="Sibirny A.A."/>
            <person name="Slot J.C."/>
            <person name="Stielow J.B."/>
            <person name="Sun H."/>
            <person name="Kurtzman C.P."/>
            <person name="Blackwell M."/>
            <person name="Grigoriev I.V."/>
            <person name="Jeffries T.W."/>
        </authorList>
    </citation>
    <scope>NUCLEOTIDE SEQUENCE [LARGE SCALE GENOMIC DNA]</scope>
    <source>
        <strain evidence="8 9">NRRL Y-2026</strain>
    </source>
</reference>
<dbReference type="STRING" id="763406.A0A1E3NMP8"/>
<gene>
    <name evidence="8" type="ORF">PICMEDRAFT_71463</name>
</gene>
<feature type="region of interest" description="Disordered" evidence="6">
    <location>
        <begin position="382"/>
        <end position="457"/>
    </location>
</feature>
<dbReference type="GO" id="GO:0032541">
    <property type="term" value="C:cortical endoplasmic reticulum"/>
    <property type="evidence" value="ECO:0007669"/>
    <property type="project" value="TreeGrafter"/>
</dbReference>
<feature type="region of interest" description="Disordered" evidence="6">
    <location>
        <begin position="935"/>
        <end position="974"/>
    </location>
</feature>
<accession>A0A1E3NMP8</accession>
<dbReference type="PANTHER" id="PTHR23319:SF4">
    <property type="entry name" value="GRAM DOMAIN CONTAINING 1B, ISOFORM E"/>
    <property type="match status" value="1"/>
</dbReference>
<dbReference type="Pfam" id="PF02893">
    <property type="entry name" value="GRAM"/>
    <property type="match status" value="1"/>
</dbReference>
<feature type="compositionally biased region" description="Basic residues" evidence="6">
    <location>
        <begin position="942"/>
        <end position="951"/>
    </location>
</feature>
<feature type="region of interest" description="Disordered" evidence="6">
    <location>
        <begin position="135"/>
        <end position="197"/>
    </location>
</feature>
<dbReference type="GO" id="GO:0005789">
    <property type="term" value="C:endoplasmic reticulum membrane"/>
    <property type="evidence" value="ECO:0007669"/>
    <property type="project" value="TreeGrafter"/>
</dbReference>
<keyword evidence="5" id="KW-0472">Membrane</keyword>
<evidence type="ECO:0000256" key="6">
    <source>
        <dbReference type="SAM" id="MobiDB-lite"/>
    </source>
</evidence>
<dbReference type="GO" id="GO:0140268">
    <property type="term" value="C:endoplasmic reticulum-plasma membrane contact site"/>
    <property type="evidence" value="ECO:0007669"/>
    <property type="project" value="TreeGrafter"/>
</dbReference>